<dbReference type="CDD" id="cd01335">
    <property type="entry name" value="Radical_SAM"/>
    <property type="match status" value="1"/>
</dbReference>
<evidence type="ECO:0000256" key="1">
    <source>
        <dbReference type="ARBA" id="ARBA00022485"/>
    </source>
</evidence>
<dbReference type="InterPro" id="IPR000385">
    <property type="entry name" value="MoaA_NifB_PqqE_Fe-S-bd_CS"/>
</dbReference>
<keyword evidence="2 8" id="KW-0949">S-adenosyl-L-methionine</keyword>
<dbReference type="RefSeq" id="WP_128627352.1">
    <property type="nucleotide sequence ID" value="NZ_RKST01000015.1"/>
</dbReference>
<dbReference type="PROSITE" id="PS01305">
    <property type="entry name" value="MOAA_NIFB_PQQE"/>
    <property type="match status" value="1"/>
</dbReference>
<dbReference type="SFLD" id="SFLDF00280">
    <property type="entry name" value="coenzyme_PQQ_synthesis_protein"/>
    <property type="match status" value="1"/>
</dbReference>
<dbReference type="Pfam" id="PF13186">
    <property type="entry name" value="SPASM"/>
    <property type="match status" value="1"/>
</dbReference>
<dbReference type="InterPro" id="IPR007197">
    <property type="entry name" value="rSAM"/>
</dbReference>
<keyword evidence="6 8" id="KW-0408">Iron</keyword>
<dbReference type="NCBIfam" id="TIGR04085">
    <property type="entry name" value="rSAM_more_4Fe4S"/>
    <property type="match status" value="1"/>
</dbReference>
<dbReference type="CDD" id="cd21119">
    <property type="entry name" value="SPASM_PqqE"/>
    <property type="match status" value="1"/>
</dbReference>
<dbReference type="GO" id="GO:0009975">
    <property type="term" value="F:cyclase activity"/>
    <property type="evidence" value="ECO:0007669"/>
    <property type="project" value="UniProtKB-UniRule"/>
</dbReference>
<evidence type="ECO:0000313" key="11">
    <source>
        <dbReference type="Proteomes" id="UP000281647"/>
    </source>
</evidence>
<dbReference type="Gene3D" id="3.20.20.70">
    <property type="entry name" value="Aldolase class I"/>
    <property type="match status" value="1"/>
</dbReference>
<evidence type="ECO:0000256" key="3">
    <source>
        <dbReference type="ARBA" id="ARBA00022723"/>
    </source>
</evidence>
<name>A0A432V3Z9_9HYPH</name>
<sequence length="378" mass="41395">MSEPLLPPIGMLAELTHRCPLQCPYCSNPTELLKANRELDTQSWLDLFDQAADLGVLQVHLSGGEPTLRRDLEQMVAGLSARGVYTNLITAGVGIAEGRIRALAEAGLDHVQLSIQGARAATTERIGHYRGGHEKKLETARRVRVAGLPLTINAPIHRHNIEEVPEFIELALSLGAERLEIANVQYSGWALVNRDALMPDRASVERQIEVVAQAQERLRGIMNIDFVTPDYFATYPKPCMGGWARDAFMVAPDGTVLPCHAAHTIRTLTFERFGERSLADIWTNSPAFNAFRGTDWMQEPCRSCERREIDWGGCRCQAMAIAGDPAATDPACIKSPIHARMGMLVADAMAAAKAETAGNATAEPFVYRRITTVSEPAS</sequence>
<dbReference type="SFLD" id="SFLDG01386">
    <property type="entry name" value="main_SPASM_domain-containing"/>
    <property type="match status" value="1"/>
</dbReference>
<comment type="subunit">
    <text evidence="8">Interacts with PqqD. The interaction is necessary for activity of PqqE.</text>
</comment>
<organism evidence="10 11">
    <name type="scientific">Borborobacter arsenicus</name>
    <dbReference type="NCBI Taxonomy" id="1851146"/>
    <lineage>
        <taxon>Bacteria</taxon>
        <taxon>Pseudomonadati</taxon>
        <taxon>Pseudomonadota</taxon>
        <taxon>Alphaproteobacteria</taxon>
        <taxon>Hyphomicrobiales</taxon>
        <taxon>Phyllobacteriaceae</taxon>
        <taxon>Borborobacter</taxon>
    </lineage>
</organism>
<evidence type="ECO:0000259" key="9">
    <source>
        <dbReference type="PROSITE" id="PS51918"/>
    </source>
</evidence>
<protein>
    <recommendedName>
        <fullName evidence="8">PqqA peptide cyclase</fullName>
        <ecNumber evidence="8">1.21.98.4</ecNumber>
    </recommendedName>
    <alternativeName>
        <fullName evidence="8">Coenzyme PQQ synthesis protein E</fullName>
    </alternativeName>
</protein>
<dbReference type="InterPro" id="IPR050377">
    <property type="entry name" value="Radical_SAM_PqqE_MftC-like"/>
</dbReference>
<dbReference type="EC" id="1.21.98.4" evidence="8"/>
<comment type="caution">
    <text evidence="10">The sequence shown here is derived from an EMBL/GenBank/DDBJ whole genome shotgun (WGS) entry which is preliminary data.</text>
</comment>
<feature type="binding site" evidence="8">
    <location>
        <position position="26"/>
    </location>
    <ligand>
        <name>[4Fe-4S] cluster</name>
        <dbReference type="ChEBI" id="CHEBI:49883"/>
        <note>4Fe-4S-S-AdoMet</note>
    </ligand>
</feature>
<keyword evidence="11" id="KW-1185">Reference proteome</keyword>
<gene>
    <name evidence="8 10" type="primary">pqqE</name>
    <name evidence="10" type="ORF">EET67_15020</name>
</gene>
<dbReference type="PANTHER" id="PTHR11228">
    <property type="entry name" value="RADICAL SAM DOMAIN PROTEIN"/>
    <property type="match status" value="1"/>
</dbReference>
<evidence type="ECO:0000256" key="5">
    <source>
        <dbReference type="ARBA" id="ARBA00023002"/>
    </source>
</evidence>
<dbReference type="PIRSF" id="PIRSF037420">
    <property type="entry name" value="PQQ_syn_pqqE"/>
    <property type="match status" value="1"/>
</dbReference>
<comment type="function">
    <text evidence="8">Catalyzes the cross-linking of a glutamate residue and a tyrosine residue in the PqqA protein as part of the biosynthesis of pyrroloquinoline quinone (PQQ).</text>
</comment>
<evidence type="ECO:0000313" key="10">
    <source>
        <dbReference type="EMBL" id="RUM96851.1"/>
    </source>
</evidence>
<dbReference type="UniPathway" id="UPA00539"/>
<keyword evidence="1 8" id="KW-0004">4Fe-4S</keyword>
<dbReference type="SFLD" id="SFLDS00029">
    <property type="entry name" value="Radical_SAM"/>
    <property type="match status" value="1"/>
</dbReference>
<evidence type="ECO:0000256" key="4">
    <source>
        <dbReference type="ARBA" id="ARBA00022905"/>
    </source>
</evidence>
<dbReference type="NCBIfam" id="TIGR02109">
    <property type="entry name" value="PQQ_syn_pqqE"/>
    <property type="match status" value="1"/>
</dbReference>
<dbReference type="PANTHER" id="PTHR11228:SF7">
    <property type="entry name" value="PQQA PEPTIDE CYCLASE"/>
    <property type="match status" value="1"/>
</dbReference>
<dbReference type="PROSITE" id="PS51918">
    <property type="entry name" value="RADICAL_SAM"/>
    <property type="match status" value="1"/>
</dbReference>
<dbReference type="EMBL" id="RKST01000015">
    <property type="protein sequence ID" value="RUM96851.1"/>
    <property type="molecule type" value="Genomic_DNA"/>
</dbReference>
<dbReference type="GO" id="GO:0032324">
    <property type="term" value="P:molybdopterin cofactor biosynthetic process"/>
    <property type="evidence" value="ECO:0007669"/>
    <property type="project" value="UniProtKB-ARBA"/>
</dbReference>
<evidence type="ECO:0000256" key="7">
    <source>
        <dbReference type="ARBA" id="ARBA00023014"/>
    </source>
</evidence>
<keyword evidence="4 8" id="KW-0884">PQQ biosynthesis</keyword>
<dbReference type="GO" id="GO:0005506">
    <property type="term" value="F:iron ion binding"/>
    <property type="evidence" value="ECO:0007669"/>
    <property type="project" value="UniProtKB-UniRule"/>
</dbReference>
<evidence type="ECO:0000256" key="6">
    <source>
        <dbReference type="ARBA" id="ARBA00023004"/>
    </source>
</evidence>
<evidence type="ECO:0000256" key="2">
    <source>
        <dbReference type="ARBA" id="ARBA00022691"/>
    </source>
</evidence>
<dbReference type="InterPro" id="IPR013785">
    <property type="entry name" value="Aldolase_TIM"/>
</dbReference>
<reference evidence="10 11" key="1">
    <citation type="submission" date="2018-11" db="EMBL/GenBank/DDBJ databases">
        <title>Pseudaminobacter arsenicus sp. nov., an arsenic-resistant bacterium isolated from arsenic-rich aquifers.</title>
        <authorList>
            <person name="Mu Y."/>
        </authorList>
    </citation>
    <scope>NUCLEOTIDE SEQUENCE [LARGE SCALE GENOMIC DNA]</scope>
    <source>
        <strain evidence="10 11">CB3</strain>
    </source>
</reference>
<keyword evidence="5 8" id="KW-0560">Oxidoreductase</keyword>
<feature type="binding site" evidence="8">
    <location>
        <position position="19"/>
    </location>
    <ligand>
        <name>[4Fe-4S] cluster</name>
        <dbReference type="ChEBI" id="CHEBI:49883"/>
        <note>4Fe-4S-S-AdoMet</note>
    </ligand>
</feature>
<dbReference type="Pfam" id="PF04055">
    <property type="entry name" value="Radical_SAM"/>
    <property type="match status" value="1"/>
</dbReference>
<dbReference type="GO" id="GO:0018189">
    <property type="term" value="P:pyrroloquinoline quinone biosynthetic process"/>
    <property type="evidence" value="ECO:0007669"/>
    <property type="project" value="UniProtKB-UniRule"/>
</dbReference>
<feature type="binding site" evidence="8">
    <location>
        <position position="23"/>
    </location>
    <ligand>
        <name>[4Fe-4S] cluster</name>
        <dbReference type="ChEBI" id="CHEBI:49883"/>
        <note>4Fe-4S-S-AdoMet</note>
    </ligand>
</feature>
<keyword evidence="7 8" id="KW-0411">Iron-sulfur</keyword>
<dbReference type="OrthoDB" id="9792276at2"/>
<comment type="pathway">
    <text evidence="8">Cofactor biosynthesis; pyrroloquinoline quinone biosynthesis.</text>
</comment>
<dbReference type="SUPFAM" id="SSF102114">
    <property type="entry name" value="Radical SAM enzymes"/>
    <property type="match status" value="1"/>
</dbReference>
<dbReference type="Proteomes" id="UP000281647">
    <property type="component" value="Unassembled WGS sequence"/>
</dbReference>
<proteinExistence type="inferred from homology"/>
<dbReference type="SMART" id="SM00729">
    <property type="entry name" value="Elp3"/>
    <property type="match status" value="1"/>
</dbReference>
<dbReference type="AlphaFoldDB" id="A0A432V3Z9"/>
<dbReference type="HAMAP" id="MF_00660">
    <property type="entry name" value="PqqE"/>
    <property type="match status" value="1"/>
</dbReference>
<evidence type="ECO:0000256" key="8">
    <source>
        <dbReference type="HAMAP-Rule" id="MF_00660"/>
    </source>
</evidence>
<dbReference type="SFLD" id="SFLDG01387">
    <property type="entry name" value="BtrN-like_SPASM_domain_contain"/>
    <property type="match status" value="1"/>
</dbReference>
<accession>A0A432V3Z9</accession>
<dbReference type="InterPro" id="IPR034391">
    <property type="entry name" value="AdoMet-like_SPASM_containing"/>
</dbReference>
<dbReference type="InterPro" id="IPR017200">
    <property type="entry name" value="PqqE-like"/>
</dbReference>
<dbReference type="InterPro" id="IPR011843">
    <property type="entry name" value="PQQ_synth_PqqE_bac"/>
</dbReference>
<comment type="similarity">
    <text evidence="8">Belongs to the radical SAM superfamily. PqqE family.</text>
</comment>
<feature type="domain" description="Radical SAM core" evidence="9">
    <location>
        <begin position="5"/>
        <end position="222"/>
    </location>
</feature>
<keyword evidence="3 8" id="KW-0479">Metal-binding</keyword>
<dbReference type="SFLD" id="SFLDG01067">
    <property type="entry name" value="SPASM/twitch_domain_containing"/>
    <property type="match status" value="1"/>
</dbReference>
<dbReference type="InterPro" id="IPR023885">
    <property type="entry name" value="4Fe4S-binding_SPASM_dom"/>
</dbReference>
<dbReference type="InterPro" id="IPR006638">
    <property type="entry name" value="Elp3/MiaA/NifB-like_rSAM"/>
</dbReference>
<dbReference type="InterPro" id="IPR058240">
    <property type="entry name" value="rSAM_sf"/>
</dbReference>
<dbReference type="GO" id="GO:1904047">
    <property type="term" value="F:S-adenosyl-L-methionine binding"/>
    <property type="evidence" value="ECO:0007669"/>
    <property type="project" value="UniProtKB-UniRule"/>
</dbReference>
<comment type="catalytic activity">
    <reaction evidence="8">
        <text>[PQQ precursor protein] + S-adenosyl-L-methionine = E-Y cross-linked-[PQQ precursor protein] + 5'-deoxyadenosine + L-methionine + H(+)</text>
        <dbReference type="Rhea" id="RHEA:56836"/>
        <dbReference type="Rhea" id="RHEA-COMP:14800"/>
        <dbReference type="Rhea" id="RHEA-COMP:14801"/>
        <dbReference type="ChEBI" id="CHEBI:15378"/>
        <dbReference type="ChEBI" id="CHEBI:17319"/>
        <dbReference type="ChEBI" id="CHEBI:57844"/>
        <dbReference type="ChEBI" id="CHEBI:59789"/>
        <dbReference type="ChEBI" id="CHEBI:141026"/>
        <dbReference type="ChEBI" id="CHEBI:141027"/>
        <dbReference type="EC" id="1.21.98.4"/>
    </reaction>
</comment>
<dbReference type="GO" id="GO:0051539">
    <property type="term" value="F:4 iron, 4 sulfur cluster binding"/>
    <property type="evidence" value="ECO:0007669"/>
    <property type="project" value="UniProtKB-KW"/>
</dbReference>
<dbReference type="GO" id="GO:0016491">
    <property type="term" value="F:oxidoreductase activity"/>
    <property type="evidence" value="ECO:0007669"/>
    <property type="project" value="UniProtKB-KW"/>
</dbReference>
<comment type="cofactor">
    <cofactor evidence="8">
        <name>[4Fe-4S] cluster</name>
        <dbReference type="ChEBI" id="CHEBI:49883"/>
    </cofactor>
    <text evidence="8">Binds 1 [4Fe-4S] cluster. The cluster is coordinated with 3 cysteines and an exchangeable S-adenosyl-L-methionine.</text>
</comment>